<comment type="similarity">
    <text evidence="1">Belongs to the peptidase C40 family.</text>
</comment>
<gene>
    <name evidence="6" type="ORF">JZO70_16705</name>
</gene>
<reference evidence="6 7" key="1">
    <citation type="submission" date="2021-03" db="EMBL/GenBank/DDBJ databases">
        <title>Enterococcal diversity collection.</title>
        <authorList>
            <person name="Gilmore M.S."/>
            <person name="Schwartzman J."/>
            <person name="Van Tyne D."/>
            <person name="Martin M."/>
            <person name="Earl A.M."/>
            <person name="Manson A.L."/>
            <person name="Straub T."/>
            <person name="Salamzade R."/>
            <person name="Saavedra J."/>
            <person name="Lebreton F."/>
            <person name="Prichula J."/>
            <person name="Schaufler K."/>
            <person name="Gaca A."/>
            <person name="Sgardioli B."/>
            <person name="Wagenaar J."/>
            <person name="Strong T."/>
        </authorList>
    </citation>
    <scope>NUCLEOTIDE SEQUENCE [LARGE SCALE GENOMIC DNA]</scope>
    <source>
        <strain evidence="6 7">669A</strain>
    </source>
</reference>
<sequence>MGDINKMIQWMKDHEGKVVYAQVRPWGGGNPPQYDCSAAVISALRAGGFMDNSGGNYGNTETLYKLEGTLLQPISRQEVKRGDLFVSGVKGGSTGSNGHTGIFMDNQTIIHCTIAPAYGKNGIVTTPAQGWMGDYSGLPVYYYRLKGQTKPQGEPINDGRYVTVIKKGVKVYNSFDWNIKDNTDNIFNQTFLAKVRYQHSNGTIYFSMYNNKGTWMGYIQSDAIKISSKPEGAWVGDGRYVTIAVKGKDIYENFEWKKKDSTDNHYQKTYQALGRYHHYNGKVYYSAYYKGAWQGYIEESTCKVANGAEGAWIGDGRYVTITVNGKDIYENFEWKKKDSTDNHYQKTYQALGRYHHYNGKVYYSAYYKGAWQGYIEESTCKVANGAEGAWIGDGRYVTITVKGKDIYENFEWKKKDSTDNHYQKTYQALGRYHHYNGTVYYSAYYKGAWQGYIEESTCKVANGAEGAWVGDGRYVTITAKGKDIYENFEWKKKDSTDNHYQKTYQALGRYHHYNETVYYSAYYKGTWQGYIEENTCKVANGAEGAWLDVGKKARVVKKDSNVYENFDWKIKGSTNEFLAEVYSALGKYHHYNGNRYYSLYLAGKWQGYFEESTIELLS</sequence>
<dbReference type="InterPro" id="IPR000064">
    <property type="entry name" value="NLP_P60_dom"/>
</dbReference>
<keyword evidence="2" id="KW-0645">Protease</keyword>
<keyword evidence="3" id="KW-0378">Hydrolase</keyword>
<protein>
    <submittedName>
        <fullName evidence="6">C40 family peptidase</fullName>
    </submittedName>
</protein>
<dbReference type="InterPro" id="IPR008044">
    <property type="entry name" value="Phage_lysin"/>
</dbReference>
<evidence type="ECO:0000313" key="6">
    <source>
        <dbReference type="EMBL" id="MBO1307817.1"/>
    </source>
</evidence>
<name>A0ABS3LDV9_9ENTE</name>
<dbReference type="Proteomes" id="UP000664601">
    <property type="component" value="Unassembled WGS sequence"/>
</dbReference>
<accession>A0ABS3LDV9</accession>
<organism evidence="6 7">
    <name type="scientific">Candidatus Enterococcus moelleringii</name>
    <dbReference type="NCBI Taxonomy" id="2815325"/>
    <lineage>
        <taxon>Bacteria</taxon>
        <taxon>Bacillati</taxon>
        <taxon>Bacillota</taxon>
        <taxon>Bacilli</taxon>
        <taxon>Lactobacillales</taxon>
        <taxon>Enterococcaceae</taxon>
        <taxon>Enterococcus</taxon>
    </lineage>
</organism>
<dbReference type="PROSITE" id="PS51935">
    <property type="entry name" value="NLPC_P60"/>
    <property type="match status" value="1"/>
</dbReference>
<feature type="domain" description="NlpC/P60" evidence="5">
    <location>
        <begin position="1"/>
        <end position="142"/>
    </location>
</feature>
<evidence type="ECO:0000259" key="5">
    <source>
        <dbReference type="PROSITE" id="PS51935"/>
    </source>
</evidence>
<evidence type="ECO:0000256" key="1">
    <source>
        <dbReference type="ARBA" id="ARBA00007074"/>
    </source>
</evidence>
<dbReference type="EMBL" id="JAFREM010000027">
    <property type="protein sequence ID" value="MBO1307817.1"/>
    <property type="molecule type" value="Genomic_DNA"/>
</dbReference>
<dbReference type="SUPFAM" id="SSF54001">
    <property type="entry name" value="Cysteine proteinases"/>
    <property type="match status" value="1"/>
</dbReference>
<evidence type="ECO:0000256" key="2">
    <source>
        <dbReference type="ARBA" id="ARBA00022670"/>
    </source>
</evidence>
<evidence type="ECO:0000256" key="3">
    <source>
        <dbReference type="ARBA" id="ARBA00022801"/>
    </source>
</evidence>
<keyword evidence="7" id="KW-1185">Reference proteome</keyword>
<proteinExistence type="inferred from homology"/>
<evidence type="ECO:0000313" key="7">
    <source>
        <dbReference type="Proteomes" id="UP000664601"/>
    </source>
</evidence>
<evidence type="ECO:0000256" key="4">
    <source>
        <dbReference type="ARBA" id="ARBA00022807"/>
    </source>
</evidence>
<comment type="caution">
    <text evidence="6">The sequence shown here is derived from an EMBL/GenBank/DDBJ whole genome shotgun (WGS) entry which is preliminary data.</text>
</comment>
<dbReference type="Gene3D" id="3.90.1720.10">
    <property type="entry name" value="endopeptidase domain like (from Nostoc punctiforme)"/>
    <property type="match status" value="1"/>
</dbReference>
<keyword evidence="4" id="KW-0788">Thiol protease</keyword>
<dbReference type="Pfam" id="PF05382">
    <property type="entry name" value="Amidase_5"/>
    <property type="match status" value="1"/>
</dbReference>
<dbReference type="RefSeq" id="WP_207674809.1">
    <property type="nucleotide sequence ID" value="NZ_JAFREM010000027.1"/>
</dbReference>
<dbReference type="InterPro" id="IPR038765">
    <property type="entry name" value="Papain-like_cys_pep_sf"/>
</dbReference>